<keyword evidence="5 8" id="KW-1133">Transmembrane helix</keyword>
<dbReference type="Gene3D" id="1.10.287.1260">
    <property type="match status" value="1"/>
</dbReference>
<proteinExistence type="inferred from homology"/>
<dbReference type="Proteomes" id="UP000009230">
    <property type="component" value="Chromosome"/>
</dbReference>
<dbReference type="SUPFAM" id="SSF50182">
    <property type="entry name" value="Sm-like ribonucleoproteins"/>
    <property type="match status" value="1"/>
</dbReference>
<evidence type="ECO:0000256" key="5">
    <source>
        <dbReference type="ARBA" id="ARBA00022989"/>
    </source>
</evidence>
<dbReference type="InterPro" id="IPR011014">
    <property type="entry name" value="MscS_channel_TM-2"/>
</dbReference>
<sequence length="384" mass="43105">MNWETMQTYFGLGDTEMHWVVRVFLVVLSTLVVNFIASRLLIRLNKQLERTKTPWDNVLVIAAQKPIGMFIWLVGLSLAAEISGTNIDPGLSSLISSIREVGVIVILTWFILRCISQSEKAVTSSSKVKIKVDYTTASAISKLLRASIIITSALVVLQTLGYSISGVLAFGGIGGIAVGFAAKDLLANFFGGLMVYLDRPFAIGDWIRSPDQNIEGTVEHIGWRQTRIRTFEKRPLYVPNSTFSLISVENPSRMTHRRINETIGVRYSDFSILPDILKDIKEMVANHEDLDTQQIYMVNFNQFGPSSLDFFIYTYTKTVDWRTYHNVKQDVLFQAMKIIEDRGAEVAFPTQTLHFGDDGQIHFSNNQSAPNQPVSNQSIPNEQG</sequence>
<dbReference type="PANTHER" id="PTHR43634">
    <property type="entry name" value="OW CONDUCTANCE MECHANOSENSITIVE CHANNEL"/>
    <property type="match status" value="1"/>
</dbReference>
<dbReference type="Gene3D" id="2.30.30.60">
    <property type="match status" value="1"/>
</dbReference>
<dbReference type="AlphaFoldDB" id="F6CZN0"/>
<reference evidence="12 13" key="1">
    <citation type="journal article" date="2012" name="Stand. Genomic Sci.">
        <title>Complete genome sequence of Marinomonas posidonica type strain (IVIA-Po-181(T)).</title>
        <authorList>
            <person name="Lucas-Elio P."/>
            <person name="Goodwin L."/>
            <person name="Woyke T."/>
            <person name="Pitluck S."/>
            <person name="Nolan M."/>
            <person name="Kyrpides N.C."/>
            <person name="Detter J.C."/>
            <person name="Copeland A."/>
            <person name="Lu M."/>
            <person name="Bruce D."/>
            <person name="Detter C."/>
            <person name="Tapia R."/>
            <person name="Han S."/>
            <person name="Land M.L."/>
            <person name="Ivanova N."/>
            <person name="Mikhailova N."/>
            <person name="Johnston A.W."/>
            <person name="Sanchez-Amat A."/>
        </authorList>
    </citation>
    <scope>NUCLEOTIDE SEQUENCE [LARGE SCALE GENOMIC DNA]</scope>
    <source>
        <strain evidence="13">CECT 7376 / NCIMB 14433 / IVIA-Po-181</strain>
    </source>
</reference>
<name>F6CZN0_MARPP</name>
<feature type="transmembrane region" description="Helical" evidence="8">
    <location>
        <begin position="58"/>
        <end position="79"/>
    </location>
</feature>
<dbReference type="SUPFAM" id="SSF82689">
    <property type="entry name" value="Mechanosensitive channel protein MscS (YggB), C-terminal domain"/>
    <property type="match status" value="1"/>
</dbReference>
<dbReference type="HOGENOM" id="CLU_037945_0_0_6"/>
<feature type="transmembrane region" description="Helical" evidence="8">
    <location>
        <begin position="91"/>
        <end position="112"/>
    </location>
</feature>
<comment type="similarity">
    <text evidence="2">Belongs to the MscS (TC 1.A.23) family.</text>
</comment>
<dbReference type="InterPro" id="IPR049278">
    <property type="entry name" value="MS_channel_C"/>
</dbReference>
<dbReference type="InterPro" id="IPR049142">
    <property type="entry name" value="MS_channel_1st"/>
</dbReference>
<keyword evidence="6 8" id="KW-0472">Membrane</keyword>
<evidence type="ECO:0000256" key="1">
    <source>
        <dbReference type="ARBA" id="ARBA00004651"/>
    </source>
</evidence>
<feature type="region of interest" description="Disordered" evidence="7">
    <location>
        <begin position="359"/>
        <end position="384"/>
    </location>
</feature>
<feature type="transmembrane region" description="Helical" evidence="8">
    <location>
        <begin position="20"/>
        <end position="37"/>
    </location>
</feature>
<dbReference type="InterPro" id="IPR023408">
    <property type="entry name" value="MscS_beta-dom_sf"/>
</dbReference>
<dbReference type="Pfam" id="PF21088">
    <property type="entry name" value="MS_channel_1st"/>
    <property type="match status" value="1"/>
</dbReference>
<keyword evidence="4 8" id="KW-0812">Transmembrane</keyword>
<keyword evidence="3" id="KW-1003">Cell membrane</keyword>
<dbReference type="eggNOG" id="COG0668">
    <property type="taxonomic scope" value="Bacteria"/>
</dbReference>
<evidence type="ECO:0000256" key="3">
    <source>
        <dbReference type="ARBA" id="ARBA00022475"/>
    </source>
</evidence>
<dbReference type="InterPro" id="IPR011066">
    <property type="entry name" value="MscS_channel_C_sf"/>
</dbReference>
<evidence type="ECO:0000313" key="13">
    <source>
        <dbReference type="Proteomes" id="UP000009230"/>
    </source>
</evidence>
<dbReference type="InterPro" id="IPR006685">
    <property type="entry name" value="MscS_channel_2nd"/>
</dbReference>
<evidence type="ECO:0000256" key="8">
    <source>
        <dbReference type="SAM" id="Phobius"/>
    </source>
</evidence>
<dbReference type="GO" id="GO:0008381">
    <property type="term" value="F:mechanosensitive monoatomic ion channel activity"/>
    <property type="evidence" value="ECO:0007669"/>
    <property type="project" value="UniProtKB-ARBA"/>
</dbReference>
<feature type="compositionally biased region" description="Polar residues" evidence="7">
    <location>
        <begin position="362"/>
        <end position="384"/>
    </location>
</feature>
<dbReference type="Gene3D" id="3.30.70.100">
    <property type="match status" value="1"/>
</dbReference>
<feature type="transmembrane region" description="Helical" evidence="8">
    <location>
        <begin position="162"/>
        <end position="182"/>
    </location>
</feature>
<feature type="domain" description="Mechanosensitive ion channel MscS" evidence="9">
    <location>
        <begin position="184"/>
        <end position="253"/>
    </location>
</feature>
<dbReference type="InterPro" id="IPR010920">
    <property type="entry name" value="LSM_dom_sf"/>
</dbReference>
<evidence type="ECO:0000259" key="9">
    <source>
        <dbReference type="Pfam" id="PF00924"/>
    </source>
</evidence>
<dbReference type="RefSeq" id="WP_013797314.1">
    <property type="nucleotide sequence ID" value="NC_015559.1"/>
</dbReference>
<dbReference type="SUPFAM" id="SSF82861">
    <property type="entry name" value="Mechanosensitive channel protein MscS (YggB), transmembrane region"/>
    <property type="match status" value="1"/>
</dbReference>
<evidence type="ECO:0000256" key="2">
    <source>
        <dbReference type="ARBA" id="ARBA00008017"/>
    </source>
</evidence>
<dbReference type="Pfam" id="PF21082">
    <property type="entry name" value="MS_channel_3rd"/>
    <property type="match status" value="1"/>
</dbReference>
<comment type="subcellular location">
    <subcellularLocation>
        <location evidence="1">Cell membrane</location>
        <topology evidence="1">Multi-pass membrane protein</topology>
    </subcellularLocation>
</comment>
<accession>F6CZN0</accession>
<dbReference type="STRING" id="491952.Mar181_2812"/>
<dbReference type="Pfam" id="PF00924">
    <property type="entry name" value="MS_channel_2nd"/>
    <property type="match status" value="1"/>
</dbReference>
<evidence type="ECO:0000259" key="10">
    <source>
        <dbReference type="Pfam" id="PF21082"/>
    </source>
</evidence>
<dbReference type="EMBL" id="CP002771">
    <property type="protein sequence ID" value="AEF55842.1"/>
    <property type="molecule type" value="Genomic_DNA"/>
</dbReference>
<gene>
    <name evidence="12" type="ordered locus">Mar181_2812</name>
</gene>
<dbReference type="GO" id="GO:0005886">
    <property type="term" value="C:plasma membrane"/>
    <property type="evidence" value="ECO:0007669"/>
    <property type="project" value="UniProtKB-SubCell"/>
</dbReference>
<dbReference type="PANTHER" id="PTHR43634:SF2">
    <property type="entry name" value="LOW CONDUCTANCE MECHANOSENSITIVE CHANNEL YNAI"/>
    <property type="match status" value="1"/>
</dbReference>
<evidence type="ECO:0000256" key="4">
    <source>
        <dbReference type="ARBA" id="ARBA00022692"/>
    </source>
</evidence>
<feature type="domain" description="Mechanosensitive ion channel MscS C-terminal" evidence="10">
    <location>
        <begin position="262"/>
        <end position="345"/>
    </location>
</feature>
<evidence type="ECO:0000256" key="7">
    <source>
        <dbReference type="SAM" id="MobiDB-lite"/>
    </source>
</evidence>
<dbReference type="InterPro" id="IPR045042">
    <property type="entry name" value="YnaI-like"/>
</dbReference>
<evidence type="ECO:0000259" key="11">
    <source>
        <dbReference type="Pfam" id="PF21088"/>
    </source>
</evidence>
<protein>
    <submittedName>
        <fullName evidence="12">MscS Mechanosensitive ion channel</fullName>
    </submittedName>
</protein>
<organism evidence="12 13">
    <name type="scientific">Marinomonas posidonica (strain CECT 7376 / NCIMB 14433 / IVIA-Po-181)</name>
    <dbReference type="NCBI Taxonomy" id="491952"/>
    <lineage>
        <taxon>Bacteria</taxon>
        <taxon>Pseudomonadati</taxon>
        <taxon>Pseudomonadota</taxon>
        <taxon>Gammaproteobacteria</taxon>
        <taxon>Oceanospirillales</taxon>
        <taxon>Oceanospirillaceae</taxon>
        <taxon>Marinomonas</taxon>
    </lineage>
</organism>
<evidence type="ECO:0000313" key="12">
    <source>
        <dbReference type="EMBL" id="AEF55842.1"/>
    </source>
</evidence>
<evidence type="ECO:0000256" key="6">
    <source>
        <dbReference type="ARBA" id="ARBA00023136"/>
    </source>
</evidence>
<dbReference type="KEGG" id="mpc:Mar181_2812"/>
<feature type="domain" description="Mechanosensitive ion channel transmembrane helices 2/3" evidence="11">
    <location>
        <begin position="142"/>
        <end position="183"/>
    </location>
</feature>
<keyword evidence="13" id="KW-1185">Reference proteome</keyword>